<dbReference type="InterPro" id="IPR036388">
    <property type="entry name" value="WH-like_DNA-bd_sf"/>
</dbReference>
<keyword evidence="2" id="KW-0238">DNA-binding</keyword>
<gene>
    <name evidence="6" type="ORF">SAMN06265173_10258</name>
</gene>
<reference evidence="6 7" key="1">
    <citation type="submission" date="2017-05" db="EMBL/GenBank/DDBJ databases">
        <authorList>
            <person name="Varghese N."/>
            <person name="Submissions S."/>
        </authorList>
    </citation>
    <scope>NUCLEOTIDE SEQUENCE [LARGE SCALE GENOMIC DNA]</scope>
    <source>
        <strain evidence="6 7">DSM 29506</strain>
    </source>
</reference>
<name>A0A521B330_9RHOB</name>
<evidence type="ECO:0000256" key="3">
    <source>
        <dbReference type="ARBA" id="ARBA00023163"/>
    </source>
</evidence>
<evidence type="ECO:0000313" key="6">
    <source>
        <dbReference type="EMBL" id="SMO41431.1"/>
    </source>
</evidence>
<dbReference type="SUPFAM" id="SSF55781">
    <property type="entry name" value="GAF domain-like"/>
    <property type="match status" value="1"/>
</dbReference>
<proteinExistence type="predicted"/>
<dbReference type="Gene3D" id="1.10.10.10">
    <property type="entry name" value="Winged helix-like DNA-binding domain superfamily/Winged helix DNA-binding domain"/>
    <property type="match status" value="1"/>
</dbReference>
<evidence type="ECO:0000256" key="2">
    <source>
        <dbReference type="ARBA" id="ARBA00023125"/>
    </source>
</evidence>
<dbReference type="InterPro" id="IPR036390">
    <property type="entry name" value="WH_DNA-bd_sf"/>
</dbReference>
<dbReference type="SUPFAM" id="SSF46785">
    <property type="entry name" value="Winged helix' DNA-binding domain"/>
    <property type="match status" value="1"/>
</dbReference>
<keyword evidence="3" id="KW-0804">Transcription</keyword>
<evidence type="ECO:0000259" key="5">
    <source>
        <dbReference type="PROSITE" id="PS51078"/>
    </source>
</evidence>
<dbReference type="Pfam" id="PF01614">
    <property type="entry name" value="IclR_C"/>
    <property type="match status" value="1"/>
</dbReference>
<accession>A0A521B330</accession>
<keyword evidence="1" id="KW-0805">Transcription regulation</keyword>
<dbReference type="Pfam" id="PF09339">
    <property type="entry name" value="HTH_IclR"/>
    <property type="match status" value="1"/>
</dbReference>
<dbReference type="InterPro" id="IPR005471">
    <property type="entry name" value="Tscrpt_reg_IclR_N"/>
</dbReference>
<dbReference type="PANTHER" id="PTHR30136:SF23">
    <property type="entry name" value="DNA-BINDING TRANSCRIPTIONAL ACTIVATOR MHPR"/>
    <property type="match status" value="1"/>
</dbReference>
<evidence type="ECO:0000259" key="4">
    <source>
        <dbReference type="PROSITE" id="PS51077"/>
    </source>
</evidence>
<sequence length="260" mass="29120">MPVFKPVRALERGLEILQAVNEQDGMRTQDIARLTELPRPTVFRLLETLEGMGFVAQSPSDDTWHPTLRCNLLSSGFLDKAWVGQIAMPEMTRLGKSILWPLDLVTLNDCAMQIRETTHKVSPFSFDVGMVGKLIPMLHTAGGHAYLAYCPDDERRAILEMMRSSSKPEHELAHDPVFIEHILERTRLQGFGSRTEGGYKGHTCSISMPIFQNDRIIAALTVVCLKSAISYDEMVRKFGPRLHRTCERIGAEVSRNAAAG</sequence>
<dbReference type="PROSITE" id="PS51078">
    <property type="entry name" value="ICLR_ED"/>
    <property type="match status" value="1"/>
</dbReference>
<protein>
    <submittedName>
        <fullName evidence="6">Transcriptional regulator, IclR family</fullName>
    </submittedName>
</protein>
<feature type="domain" description="IclR-ED" evidence="5">
    <location>
        <begin position="69"/>
        <end position="255"/>
    </location>
</feature>
<dbReference type="GO" id="GO:0003700">
    <property type="term" value="F:DNA-binding transcription factor activity"/>
    <property type="evidence" value="ECO:0007669"/>
    <property type="project" value="TreeGrafter"/>
</dbReference>
<dbReference type="PROSITE" id="PS51077">
    <property type="entry name" value="HTH_ICLR"/>
    <property type="match status" value="1"/>
</dbReference>
<dbReference type="Proteomes" id="UP000316030">
    <property type="component" value="Unassembled WGS sequence"/>
</dbReference>
<dbReference type="PANTHER" id="PTHR30136">
    <property type="entry name" value="HELIX-TURN-HELIX TRANSCRIPTIONAL REGULATOR, ICLR FAMILY"/>
    <property type="match status" value="1"/>
</dbReference>
<dbReference type="InterPro" id="IPR029016">
    <property type="entry name" value="GAF-like_dom_sf"/>
</dbReference>
<dbReference type="RefSeq" id="WP_142491833.1">
    <property type="nucleotide sequence ID" value="NZ_FXTO01000002.1"/>
</dbReference>
<dbReference type="EMBL" id="FXTO01000002">
    <property type="protein sequence ID" value="SMO41431.1"/>
    <property type="molecule type" value="Genomic_DNA"/>
</dbReference>
<dbReference type="InterPro" id="IPR014757">
    <property type="entry name" value="Tscrpt_reg_IclR_C"/>
</dbReference>
<dbReference type="SMART" id="SM00346">
    <property type="entry name" value="HTH_ICLR"/>
    <property type="match status" value="1"/>
</dbReference>
<dbReference type="AlphaFoldDB" id="A0A521B330"/>
<dbReference type="InterPro" id="IPR050707">
    <property type="entry name" value="HTH_MetabolicPath_Reg"/>
</dbReference>
<keyword evidence="7" id="KW-1185">Reference proteome</keyword>
<evidence type="ECO:0000256" key="1">
    <source>
        <dbReference type="ARBA" id="ARBA00023015"/>
    </source>
</evidence>
<organism evidence="6 7">
    <name type="scientific">Thalassovita litoralis</name>
    <dbReference type="NCBI Taxonomy" id="1010611"/>
    <lineage>
        <taxon>Bacteria</taxon>
        <taxon>Pseudomonadati</taxon>
        <taxon>Pseudomonadota</taxon>
        <taxon>Alphaproteobacteria</taxon>
        <taxon>Rhodobacterales</taxon>
        <taxon>Roseobacteraceae</taxon>
        <taxon>Thalassovita</taxon>
    </lineage>
</organism>
<evidence type="ECO:0000313" key="7">
    <source>
        <dbReference type="Proteomes" id="UP000316030"/>
    </source>
</evidence>
<dbReference type="OrthoDB" id="9807558at2"/>
<dbReference type="Gene3D" id="3.30.450.40">
    <property type="match status" value="1"/>
</dbReference>
<dbReference type="GO" id="GO:0045892">
    <property type="term" value="P:negative regulation of DNA-templated transcription"/>
    <property type="evidence" value="ECO:0007669"/>
    <property type="project" value="TreeGrafter"/>
</dbReference>
<dbReference type="GO" id="GO:0003677">
    <property type="term" value="F:DNA binding"/>
    <property type="evidence" value="ECO:0007669"/>
    <property type="project" value="UniProtKB-KW"/>
</dbReference>
<feature type="domain" description="HTH iclR-type" evidence="4">
    <location>
        <begin position="7"/>
        <end position="68"/>
    </location>
</feature>